<proteinExistence type="predicted"/>
<comment type="caution">
    <text evidence="1">The sequence shown here is derived from an EMBL/GenBank/DDBJ whole genome shotgun (WGS) entry which is preliminary data.</text>
</comment>
<evidence type="ECO:0000313" key="1">
    <source>
        <dbReference type="EMBL" id="KAH7926837.1"/>
    </source>
</evidence>
<dbReference type="EMBL" id="MU266376">
    <property type="protein sequence ID" value="KAH7926837.1"/>
    <property type="molecule type" value="Genomic_DNA"/>
</dbReference>
<accession>A0ACB8BPQ3</accession>
<reference evidence="1" key="1">
    <citation type="journal article" date="2021" name="New Phytol.">
        <title>Evolutionary innovations through gain and loss of genes in the ectomycorrhizal Boletales.</title>
        <authorList>
            <person name="Wu G."/>
            <person name="Miyauchi S."/>
            <person name="Morin E."/>
            <person name="Kuo A."/>
            <person name="Drula E."/>
            <person name="Varga T."/>
            <person name="Kohler A."/>
            <person name="Feng B."/>
            <person name="Cao Y."/>
            <person name="Lipzen A."/>
            <person name="Daum C."/>
            <person name="Hundley H."/>
            <person name="Pangilinan J."/>
            <person name="Johnson J."/>
            <person name="Barry K."/>
            <person name="LaButti K."/>
            <person name="Ng V."/>
            <person name="Ahrendt S."/>
            <person name="Min B."/>
            <person name="Choi I.G."/>
            <person name="Park H."/>
            <person name="Plett J.M."/>
            <person name="Magnuson J."/>
            <person name="Spatafora J.W."/>
            <person name="Nagy L.G."/>
            <person name="Henrissat B."/>
            <person name="Grigoriev I.V."/>
            <person name="Yang Z.L."/>
            <person name="Xu J."/>
            <person name="Martin F.M."/>
        </authorList>
    </citation>
    <scope>NUCLEOTIDE SEQUENCE</scope>
    <source>
        <strain evidence="1">KUC20120723A-06</strain>
    </source>
</reference>
<keyword evidence="2" id="KW-1185">Reference proteome</keyword>
<sequence length="248" mass="26899">MSRSRSLPSIWCILLGFISFFSFVKKLLRQQNDNSAWNGYSPPPPSIPIPIPIPLPHKALPPILKIVPSPLTTPSRTTTPPQPSSPNPNISTTRPRSSLLGAHPSSSLIPPRAFLISAPPSSLPPTSPPFRSLPQYKLIRSFPSLSSSISVSQAIGTRTHRNGTLIHTATAPISHIYISHVTPTATTSSHVIPMMIITTSACISRHPNASAAHPPQAPANPFHLDIAFFWLCQVRRYGLGHVHGDDAW</sequence>
<name>A0ACB8BPQ3_9AGAM</name>
<protein>
    <submittedName>
        <fullName evidence="1">Uncharacterized protein</fullName>
    </submittedName>
</protein>
<organism evidence="1 2">
    <name type="scientific">Leucogyrophana mollusca</name>
    <dbReference type="NCBI Taxonomy" id="85980"/>
    <lineage>
        <taxon>Eukaryota</taxon>
        <taxon>Fungi</taxon>
        <taxon>Dikarya</taxon>
        <taxon>Basidiomycota</taxon>
        <taxon>Agaricomycotina</taxon>
        <taxon>Agaricomycetes</taxon>
        <taxon>Agaricomycetidae</taxon>
        <taxon>Boletales</taxon>
        <taxon>Boletales incertae sedis</taxon>
        <taxon>Leucogyrophana</taxon>
    </lineage>
</organism>
<evidence type="ECO:0000313" key="2">
    <source>
        <dbReference type="Proteomes" id="UP000790709"/>
    </source>
</evidence>
<dbReference type="Proteomes" id="UP000790709">
    <property type="component" value="Unassembled WGS sequence"/>
</dbReference>
<gene>
    <name evidence="1" type="ORF">BV22DRAFT_1127842</name>
</gene>